<dbReference type="Proteomes" id="UP000278351">
    <property type="component" value="Unassembled WGS sequence"/>
</dbReference>
<keyword evidence="2" id="KW-1185">Reference proteome</keyword>
<dbReference type="EMBL" id="RPDH01000002">
    <property type="protein sequence ID" value="RPE09746.1"/>
    <property type="molecule type" value="Genomic_DNA"/>
</dbReference>
<evidence type="ECO:0000313" key="1">
    <source>
        <dbReference type="EMBL" id="RPE09746.1"/>
    </source>
</evidence>
<gene>
    <name evidence="1" type="ORF">EGT74_22500</name>
</gene>
<name>A0A3N4PNK4_9BACT</name>
<dbReference type="AlphaFoldDB" id="A0A3N4PNK4"/>
<evidence type="ECO:0000313" key="2">
    <source>
        <dbReference type="Proteomes" id="UP000278351"/>
    </source>
</evidence>
<sequence length="84" mass="9579">MEPLNIKNYEAFMLYFEGIMDILNDVSSDIKAVYINVHMDGDVTPCVCGNALNYTTEVIENPHFHSEVTFFLSPPSVKKEIKSY</sequence>
<proteinExistence type="predicted"/>
<organism evidence="1 2">
    <name type="scientific">Chitinophaga lutea</name>
    <dbReference type="NCBI Taxonomy" id="2488634"/>
    <lineage>
        <taxon>Bacteria</taxon>
        <taxon>Pseudomonadati</taxon>
        <taxon>Bacteroidota</taxon>
        <taxon>Chitinophagia</taxon>
        <taxon>Chitinophagales</taxon>
        <taxon>Chitinophagaceae</taxon>
        <taxon>Chitinophaga</taxon>
    </lineage>
</organism>
<reference evidence="1 2" key="1">
    <citation type="submission" date="2018-11" db="EMBL/GenBank/DDBJ databases">
        <title>Chitinophaga lutea sp.nov., isolate from arsenic contaminated soil.</title>
        <authorList>
            <person name="Zong Y."/>
        </authorList>
    </citation>
    <scope>NUCLEOTIDE SEQUENCE [LARGE SCALE GENOMIC DNA]</scope>
    <source>
        <strain evidence="1 2">ZY74</strain>
    </source>
</reference>
<comment type="caution">
    <text evidence="1">The sequence shown here is derived from an EMBL/GenBank/DDBJ whole genome shotgun (WGS) entry which is preliminary data.</text>
</comment>
<protein>
    <submittedName>
        <fullName evidence="1">Uncharacterized protein</fullName>
    </submittedName>
</protein>
<accession>A0A3N4PNK4</accession>
<dbReference type="RefSeq" id="WP_123848726.1">
    <property type="nucleotide sequence ID" value="NZ_RPDH01000002.1"/>
</dbReference>